<feature type="compositionally biased region" description="Polar residues" evidence="1">
    <location>
        <begin position="31"/>
        <end position="40"/>
    </location>
</feature>
<accession>A0AAV9Y2F3</accession>
<feature type="compositionally biased region" description="Polar residues" evidence="1">
    <location>
        <begin position="84"/>
        <end position="100"/>
    </location>
</feature>
<proteinExistence type="predicted"/>
<gene>
    <name evidence="2" type="ORF">RS030_111802</name>
</gene>
<dbReference type="Proteomes" id="UP001311799">
    <property type="component" value="Unassembled WGS sequence"/>
</dbReference>
<evidence type="ECO:0000313" key="3">
    <source>
        <dbReference type="Proteomes" id="UP001311799"/>
    </source>
</evidence>
<feature type="compositionally biased region" description="Basic residues" evidence="1">
    <location>
        <begin position="106"/>
        <end position="118"/>
    </location>
</feature>
<organism evidence="2 3">
    <name type="scientific">Cryptosporidium xiaoi</name>
    <dbReference type="NCBI Taxonomy" id="659607"/>
    <lineage>
        <taxon>Eukaryota</taxon>
        <taxon>Sar</taxon>
        <taxon>Alveolata</taxon>
        <taxon>Apicomplexa</taxon>
        <taxon>Conoidasida</taxon>
        <taxon>Coccidia</taxon>
        <taxon>Eucoccidiorida</taxon>
        <taxon>Eimeriorina</taxon>
        <taxon>Cryptosporidiidae</taxon>
        <taxon>Cryptosporidium</taxon>
    </lineage>
</organism>
<dbReference type="AlphaFoldDB" id="A0AAV9Y2F3"/>
<keyword evidence="3" id="KW-1185">Reference proteome</keyword>
<feature type="region of interest" description="Disordered" evidence="1">
    <location>
        <begin position="70"/>
        <end position="118"/>
    </location>
</feature>
<name>A0AAV9Y2F3_9CRYT</name>
<reference evidence="2 3" key="1">
    <citation type="submission" date="2023-10" db="EMBL/GenBank/DDBJ databases">
        <title>Comparative genomics analysis reveals potential genetic determinants of host preference in Cryptosporidium xiaoi.</title>
        <authorList>
            <person name="Xiao L."/>
            <person name="Li J."/>
        </authorList>
    </citation>
    <scope>NUCLEOTIDE SEQUENCE [LARGE SCALE GENOMIC DNA]</scope>
    <source>
        <strain evidence="2 3">52996</strain>
    </source>
</reference>
<comment type="caution">
    <text evidence="2">The sequence shown here is derived from an EMBL/GenBank/DDBJ whole genome shotgun (WGS) entry which is preliminary data.</text>
</comment>
<evidence type="ECO:0000256" key="1">
    <source>
        <dbReference type="SAM" id="MobiDB-lite"/>
    </source>
</evidence>
<feature type="region of interest" description="Disordered" evidence="1">
    <location>
        <begin position="29"/>
        <end position="49"/>
    </location>
</feature>
<dbReference type="EMBL" id="JAWDEY010000002">
    <property type="protein sequence ID" value="KAK6591033.1"/>
    <property type="molecule type" value="Genomic_DNA"/>
</dbReference>
<sequence length="118" mass="13595">MNEERHESRLLTKFPSTYHLRTLFDEYAISDSENSVNSENGDLEEIDPREDLECIIEGNENCEDELAERLTTHGNRSVTEKNESVSNLDTERSSIGSSGHNTNRSRNSRKGKRRSHRK</sequence>
<evidence type="ECO:0000313" key="2">
    <source>
        <dbReference type="EMBL" id="KAK6591033.1"/>
    </source>
</evidence>
<protein>
    <submittedName>
        <fullName evidence="2">Uncharacterized protein</fullName>
    </submittedName>
</protein>